<protein>
    <submittedName>
        <fullName evidence="4">Flotillin family protein</fullName>
    </submittedName>
</protein>
<dbReference type="GO" id="GO:0012505">
    <property type="term" value="C:endomembrane system"/>
    <property type="evidence" value="ECO:0007669"/>
    <property type="project" value="UniProtKB-SubCell"/>
</dbReference>
<dbReference type="InterPro" id="IPR027705">
    <property type="entry name" value="Flotillin_fam"/>
</dbReference>
<evidence type="ECO:0000313" key="5">
    <source>
        <dbReference type="Proteomes" id="UP000540128"/>
    </source>
</evidence>
<proteinExistence type="predicted"/>
<evidence type="ECO:0000256" key="2">
    <source>
        <dbReference type="SAM" id="Coils"/>
    </source>
</evidence>
<evidence type="ECO:0000256" key="1">
    <source>
        <dbReference type="ARBA" id="ARBA00004308"/>
    </source>
</evidence>
<feature type="transmembrane region" description="Helical" evidence="3">
    <location>
        <begin position="6"/>
        <end position="30"/>
    </location>
</feature>
<evidence type="ECO:0000256" key="3">
    <source>
        <dbReference type="SAM" id="Phobius"/>
    </source>
</evidence>
<evidence type="ECO:0000313" key="4">
    <source>
        <dbReference type="EMBL" id="NUV27281.1"/>
    </source>
</evidence>
<keyword evidence="5" id="KW-1185">Reference proteome</keyword>
<accession>A0A7Y6EXW1</accession>
<dbReference type="PANTHER" id="PTHR13806:SF31">
    <property type="entry name" value="FLOTILLIN-LIKE PROTEIN 1-RELATED"/>
    <property type="match status" value="1"/>
</dbReference>
<dbReference type="InterPro" id="IPR036013">
    <property type="entry name" value="Band_7/SPFH_dom_sf"/>
</dbReference>
<reference evidence="4 5" key="1">
    <citation type="submission" date="2020-03" db="EMBL/GenBank/DDBJ databases">
        <title>Complete genome sequence of sixteen Streptomyces strains facilitates identification of candidate genes involved in plant growth-promotion in grain legumes and cereals.</title>
        <authorList>
            <person name="Gopalakrishnan S."/>
            <person name="Thakur V."/>
            <person name="Saxena R."/>
            <person name="Vadlamudi S."/>
            <person name="Purohit S."/>
            <person name="Kumar V."/>
            <person name="Rathore A."/>
            <person name="Chitikineni A."/>
            <person name="Varshney R.K."/>
        </authorList>
    </citation>
    <scope>NUCLEOTIDE SEQUENCE [LARGE SCALE GENOMIC DNA]</scope>
    <source>
        <strain evidence="4 5">KAI-180</strain>
    </source>
</reference>
<gene>
    <name evidence="4" type="ORF">G6W59_02800</name>
</gene>
<keyword evidence="3" id="KW-1133">Transmembrane helix</keyword>
<dbReference type="AlphaFoldDB" id="A0A7Y6EXW1"/>
<comment type="subcellular location">
    <subcellularLocation>
        <location evidence="1">Endomembrane system</location>
    </subcellularLocation>
</comment>
<sequence length="699" mass="76000">MNAITWGVGAAGAAVLLILIALLLVVTRLFRKVEQGKALIVSKVRSVDVTFTGQVVLPVLHKAETLDISVKTLEISRTGREGLICRDNIRADIRIQFFLRVNKTVEDVIRVAQSIGTARASDAGALQEFFNAKFSEALKTVGKQLDFTDLYTQREEFRDRIIAVIGTDLNGYSLEDAAIDYVEQTPLAQLDAQNILDAQGIRKITELTAAEHVRTNEFQRHEEKEITRQDVDAREAILELERRRSDAEIRQRREIETLRAREEAEIARVAEEERLRAQTAFLHTEENLGVQRENQAREIAVAQKNRERVIAVESERIEKDRLLEVIARDRETELTRIAADKEVEAERRDIAEVIRERVAVDRTVAEQEESIKRLRAVEEAERDRQALVIAAEAVAQEQLVKDIKAAEAAEQAAVHRANEELTLAEARVKAAGLDAQAKLKLAEGIQAERAAEGLARVQVQEKEADALEKTGLAEAQATEARLRAEAEGERAKALARAEGTTAQASADAAAVGEKLKAEAAGLTEKAAAMAALDEASRGHEEYRLRLAAEKEIRLAGLQAQKEVAEAQATVLATGLESADINIVGGESVFFDRIVDSVSFGKGLDAFVSNSATAQRLGADWLDGTSSFTGDLTSVLSSVTSGGLRDLSASALMGRLAKEGIPADRAGELLDRAREAGLLTADATPAPAGAARNGATDTAG</sequence>
<keyword evidence="2" id="KW-0175">Coiled coil</keyword>
<comment type="caution">
    <text evidence="4">The sequence shown here is derived from an EMBL/GenBank/DDBJ whole genome shotgun (WGS) entry which is preliminary data.</text>
</comment>
<organism evidence="4 5">
    <name type="scientific">Streptomyces odorifer</name>
    <dbReference type="NCBI Taxonomy" id="53450"/>
    <lineage>
        <taxon>Bacteria</taxon>
        <taxon>Bacillati</taxon>
        <taxon>Actinomycetota</taxon>
        <taxon>Actinomycetes</taxon>
        <taxon>Kitasatosporales</taxon>
        <taxon>Streptomycetaceae</taxon>
        <taxon>Streptomyces</taxon>
        <taxon>Streptomyces albidoflavus group</taxon>
    </lineage>
</organism>
<dbReference type="GO" id="GO:0005886">
    <property type="term" value="C:plasma membrane"/>
    <property type="evidence" value="ECO:0007669"/>
    <property type="project" value="TreeGrafter"/>
</dbReference>
<feature type="coiled-coil region" evidence="2">
    <location>
        <begin position="364"/>
        <end position="397"/>
    </location>
</feature>
<dbReference type="Proteomes" id="UP000540128">
    <property type="component" value="Unassembled WGS sequence"/>
</dbReference>
<keyword evidence="3" id="KW-0812">Transmembrane</keyword>
<dbReference type="PANTHER" id="PTHR13806">
    <property type="entry name" value="FLOTILLIN-RELATED"/>
    <property type="match status" value="1"/>
</dbReference>
<dbReference type="SUPFAM" id="SSF117892">
    <property type="entry name" value="Band 7/SPFH domain"/>
    <property type="match status" value="1"/>
</dbReference>
<keyword evidence="3" id="KW-0472">Membrane</keyword>
<dbReference type="RefSeq" id="WP_175458257.1">
    <property type="nucleotide sequence ID" value="NZ_JAANNT010000001.1"/>
</dbReference>
<name>A0A7Y6EXW1_9ACTN</name>
<dbReference type="EMBL" id="JAANNT010000001">
    <property type="protein sequence ID" value="NUV27281.1"/>
    <property type="molecule type" value="Genomic_DNA"/>
</dbReference>
<dbReference type="Gene3D" id="3.30.479.30">
    <property type="entry name" value="Band 7 domain"/>
    <property type="match status" value="1"/>
</dbReference>